<organism evidence="9 10">
    <name type="scientific">Poseidonocella pacifica</name>
    <dbReference type="NCBI Taxonomy" id="871651"/>
    <lineage>
        <taxon>Bacteria</taxon>
        <taxon>Pseudomonadati</taxon>
        <taxon>Pseudomonadota</taxon>
        <taxon>Alphaproteobacteria</taxon>
        <taxon>Rhodobacterales</taxon>
        <taxon>Roseobacteraceae</taxon>
        <taxon>Poseidonocella</taxon>
    </lineage>
</organism>
<protein>
    <submittedName>
        <fullName evidence="9">Feruloyl esterase</fullName>
    </submittedName>
</protein>
<keyword evidence="2" id="KW-0719">Serine esterase</keyword>
<dbReference type="GO" id="GO:0046872">
    <property type="term" value="F:metal ion binding"/>
    <property type="evidence" value="ECO:0007669"/>
    <property type="project" value="UniProtKB-KW"/>
</dbReference>
<evidence type="ECO:0000256" key="5">
    <source>
        <dbReference type="ARBA" id="ARBA00022801"/>
    </source>
</evidence>
<dbReference type="Gene3D" id="3.40.50.1820">
    <property type="entry name" value="alpha/beta hydrolase"/>
    <property type="match status" value="1"/>
</dbReference>
<keyword evidence="6" id="KW-0106">Calcium</keyword>
<dbReference type="Pfam" id="PF07519">
    <property type="entry name" value="Tannase"/>
    <property type="match status" value="1"/>
</dbReference>
<dbReference type="AlphaFoldDB" id="A0A1I0X382"/>
<comment type="similarity">
    <text evidence="1">Belongs to the tannase family.</text>
</comment>
<dbReference type="InterPro" id="IPR011118">
    <property type="entry name" value="Tannase/feruloyl_esterase"/>
</dbReference>
<evidence type="ECO:0000256" key="3">
    <source>
        <dbReference type="ARBA" id="ARBA00022723"/>
    </source>
</evidence>
<keyword evidence="10" id="KW-1185">Reference proteome</keyword>
<keyword evidence="7" id="KW-1015">Disulfide bond</keyword>
<dbReference type="InterPro" id="IPR029058">
    <property type="entry name" value="AB_hydrolase_fold"/>
</dbReference>
<feature type="chain" id="PRO_5011537636" evidence="8">
    <location>
        <begin position="20"/>
        <end position="529"/>
    </location>
</feature>
<dbReference type="PANTHER" id="PTHR33938:SF15">
    <property type="entry name" value="FERULOYL ESTERASE B-RELATED"/>
    <property type="match status" value="1"/>
</dbReference>
<sequence length="529" mass="56386">MKRLIFALAAATVPATAYAQASPEAARCGALRGLAITPEEIGLPSGGADVATATYRTEPAAFCEMTGAIDPVDPDAPDINFQVNLPLEWNGKGLHYGGGGYNGSVVTGLDQVRFNPEDTPTPLAKGYVTWGSDSGHQSVGITAEFLRNEEALRNFGGEQLKKTHDVAMALISAFYDDAAPEHVYFQGTSQGGHEAMIAIQRWPDDYDGAIIVHPANSFVGLQLSGNRAGQAFYQPGAYMSPADVELLNGAVMAACDGLDGAEDGLIGDISGCEAAFDVTSLRCEDGTGSDGKCLGDAQIAALEVLNSRTETPPLQGGAEGFSEWPIYLGADLYGLWGMGLSPEPTNPPSPVANFGLAVLSDPMIRHAVLKDDDANTLEFDASQHSERLTELSEQLDAVEADLTPFTSKGGKILLMHGTTDFAIPFGNTVDWFERVVAEHGEEQVRDFMRFWLVPGFGHGSGAFQMRWTSLDALEAWVEDGQPPENMVMSDAAPDTAGRSRPMCEYPAFARLKDGANDHDSAESYTCVTE</sequence>
<dbReference type="OrthoDB" id="7197884at2"/>
<name>A0A1I0X382_9RHOB</name>
<evidence type="ECO:0000256" key="1">
    <source>
        <dbReference type="ARBA" id="ARBA00006249"/>
    </source>
</evidence>
<evidence type="ECO:0000313" key="10">
    <source>
        <dbReference type="Proteomes" id="UP000198796"/>
    </source>
</evidence>
<keyword evidence="4 8" id="KW-0732">Signal</keyword>
<evidence type="ECO:0000256" key="8">
    <source>
        <dbReference type="SAM" id="SignalP"/>
    </source>
</evidence>
<dbReference type="STRING" id="871651.SAMN05421688_1831"/>
<dbReference type="EMBL" id="FOJU01000003">
    <property type="protein sequence ID" value="SFA95482.1"/>
    <property type="molecule type" value="Genomic_DNA"/>
</dbReference>
<dbReference type="GO" id="GO:0052689">
    <property type="term" value="F:carboxylic ester hydrolase activity"/>
    <property type="evidence" value="ECO:0007669"/>
    <property type="project" value="UniProtKB-KW"/>
</dbReference>
<dbReference type="SUPFAM" id="SSF53474">
    <property type="entry name" value="alpha/beta-Hydrolases"/>
    <property type="match status" value="1"/>
</dbReference>
<dbReference type="Proteomes" id="UP000198796">
    <property type="component" value="Unassembled WGS sequence"/>
</dbReference>
<feature type="signal peptide" evidence="8">
    <location>
        <begin position="1"/>
        <end position="19"/>
    </location>
</feature>
<evidence type="ECO:0000256" key="2">
    <source>
        <dbReference type="ARBA" id="ARBA00022487"/>
    </source>
</evidence>
<dbReference type="PANTHER" id="PTHR33938">
    <property type="entry name" value="FERULOYL ESTERASE B-RELATED"/>
    <property type="match status" value="1"/>
</dbReference>
<keyword evidence="5" id="KW-0378">Hydrolase</keyword>
<evidence type="ECO:0000313" key="9">
    <source>
        <dbReference type="EMBL" id="SFA95482.1"/>
    </source>
</evidence>
<gene>
    <name evidence="9" type="ORF">SAMN05421688_1831</name>
</gene>
<keyword evidence="3" id="KW-0479">Metal-binding</keyword>
<dbReference type="RefSeq" id="WP_092063521.1">
    <property type="nucleotide sequence ID" value="NZ_FOJU01000003.1"/>
</dbReference>
<evidence type="ECO:0000256" key="6">
    <source>
        <dbReference type="ARBA" id="ARBA00022837"/>
    </source>
</evidence>
<reference evidence="9 10" key="1">
    <citation type="submission" date="2016-10" db="EMBL/GenBank/DDBJ databases">
        <authorList>
            <person name="de Groot N.N."/>
        </authorList>
    </citation>
    <scope>NUCLEOTIDE SEQUENCE [LARGE SCALE GENOMIC DNA]</scope>
    <source>
        <strain evidence="9 10">DSM 29316</strain>
    </source>
</reference>
<evidence type="ECO:0000256" key="7">
    <source>
        <dbReference type="ARBA" id="ARBA00023157"/>
    </source>
</evidence>
<proteinExistence type="inferred from homology"/>
<evidence type="ECO:0000256" key="4">
    <source>
        <dbReference type="ARBA" id="ARBA00022729"/>
    </source>
</evidence>
<accession>A0A1I0X382</accession>